<accession>A0ABQ9JC51</accession>
<reference evidence="1" key="1">
    <citation type="journal article" date="2023" name="Insect Mol. Biol.">
        <title>Genome sequencing provides insights into the evolution of gene families encoding plant cell wall-degrading enzymes in longhorned beetles.</title>
        <authorList>
            <person name="Shin N.R."/>
            <person name="Okamura Y."/>
            <person name="Kirsch R."/>
            <person name="Pauchet Y."/>
        </authorList>
    </citation>
    <scope>NUCLEOTIDE SEQUENCE</scope>
    <source>
        <strain evidence="1">MMC_N1</strain>
    </source>
</reference>
<keyword evidence="2" id="KW-1185">Reference proteome</keyword>
<dbReference type="InterPro" id="IPR002110">
    <property type="entry name" value="Ankyrin_rpt"/>
</dbReference>
<gene>
    <name evidence="1" type="ORF">NQ317_016513</name>
</gene>
<comment type="caution">
    <text evidence="1">The sequence shown here is derived from an EMBL/GenBank/DDBJ whole genome shotgun (WGS) entry which is preliminary data.</text>
</comment>
<dbReference type="SUPFAM" id="SSF48403">
    <property type="entry name" value="Ankyrin repeat"/>
    <property type="match status" value="1"/>
</dbReference>
<dbReference type="InterPro" id="IPR036770">
    <property type="entry name" value="Ankyrin_rpt-contain_sf"/>
</dbReference>
<dbReference type="SMART" id="SM00248">
    <property type="entry name" value="ANK"/>
    <property type="match status" value="1"/>
</dbReference>
<name>A0ABQ9JC51_9CUCU</name>
<organism evidence="1 2">
    <name type="scientific">Molorchus minor</name>
    <dbReference type="NCBI Taxonomy" id="1323400"/>
    <lineage>
        <taxon>Eukaryota</taxon>
        <taxon>Metazoa</taxon>
        <taxon>Ecdysozoa</taxon>
        <taxon>Arthropoda</taxon>
        <taxon>Hexapoda</taxon>
        <taxon>Insecta</taxon>
        <taxon>Pterygota</taxon>
        <taxon>Neoptera</taxon>
        <taxon>Endopterygota</taxon>
        <taxon>Coleoptera</taxon>
        <taxon>Polyphaga</taxon>
        <taxon>Cucujiformia</taxon>
        <taxon>Chrysomeloidea</taxon>
        <taxon>Cerambycidae</taxon>
        <taxon>Lamiinae</taxon>
        <taxon>Monochamini</taxon>
        <taxon>Molorchus</taxon>
    </lineage>
</organism>
<dbReference type="EMBL" id="JAPWTJ010000773">
    <property type="protein sequence ID" value="KAJ8975739.1"/>
    <property type="molecule type" value="Genomic_DNA"/>
</dbReference>
<proteinExistence type="predicted"/>
<evidence type="ECO:0000313" key="1">
    <source>
        <dbReference type="EMBL" id="KAJ8975739.1"/>
    </source>
</evidence>
<dbReference type="Pfam" id="PF00023">
    <property type="entry name" value="Ank"/>
    <property type="match status" value="1"/>
</dbReference>
<dbReference type="Gene3D" id="1.25.40.20">
    <property type="entry name" value="Ankyrin repeat-containing domain"/>
    <property type="match status" value="1"/>
</dbReference>
<protein>
    <submittedName>
        <fullName evidence="1">Uncharacterized protein</fullName>
    </submittedName>
</protein>
<sequence>MSLRTKGLLLCNTPLMYAAKGNHPHTCQELLSHGADFTFVNLNDDTAHVIAIDNNTHLSSCFVFSVWIFLDIMVRYRSCSVMRCEDKFSSRHRFSDAANNLNLFSKVGVNEANKYSYKNKSLDKPSSTLTTGNVGVNI</sequence>
<evidence type="ECO:0000313" key="2">
    <source>
        <dbReference type="Proteomes" id="UP001162164"/>
    </source>
</evidence>
<dbReference type="Proteomes" id="UP001162164">
    <property type="component" value="Unassembled WGS sequence"/>
</dbReference>